<feature type="transmembrane region" description="Helical" evidence="1">
    <location>
        <begin position="38"/>
        <end position="58"/>
    </location>
</feature>
<evidence type="ECO:0000313" key="2">
    <source>
        <dbReference type="EMBL" id="TSI14632.1"/>
    </source>
</evidence>
<dbReference type="AlphaFoldDB" id="A0A556CB06"/>
<comment type="caution">
    <text evidence="2">The sequence shown here is derived from an EMBL/GenBank/DDBJ whole genome shotgun (WGS) entry which is preliminary data.</text>
</comment>
<accession>A0A556CB06</accession>
<dbReference type="Proteomes" id="UP000316406">
    <property type="component" value="Unassembled WGS sequence"/>
</dbReference>
<dbReference type="EMBL" id="VLTK01000008">
    <property type="protein sequence ID" value="TSI14632.1"/>
    <property type="molecule type" value="Genomic_DNA"/>
</dbReference>
<protein>
    <recommendedName>
        <fullName evidence="4">Transmembrane protein</fullName>
    </recommendedName>
</protein>
<evidence type="ECO:0000256" key="1">
    <source>
        <dbReference type="SAM" id="Phobius"/>
    </source>
</evidence>
<feature type="transmembrane region" description="Helical" evidence="1">
    <location>
        <begin position="70"/>
        <end position="88"/>
    </location>
</feature>
<keyword evidence="1" id="KW-0812">Transmembrane</keyword>
<name>A0A556CB06_BREAU</name>
<keyword evidence="3" id="KW-1185">Reference proteome</keyword>
<organism evidence="2 3">
    <name type="scientific">Brevibacterium aurantiacum</name>
    <dbReference type="NCBI Taxonomy" id="273384"/>
    <lineage>
        <taxon>Bacteria</taxon>
        <taxon>Bacillati</taxon>
        <taxon>Actinomycetota</taxon>
        <taxon>Actinomycetes</taxon>
        <taxon>Micrococcales</taxon>
        <taxon>Brevibacteriaceae</taxon>
        <taxon>Brevibacterium</taxon>
    </lineage>
</organism>
<sequence length="160" mass="16928">MMHSYIDFLPTHWVDADWPKPMPNTTQAFDHAQSVSPLYLAALSGVAFIIWWSLAMIARSKTGRISTKRLLVLIGIAAIAVTLGLVSGGGSVSPLIDVAIVTVASGALLLLAVAVWAAMPIAAASAVVLVIIRLTAREWGKPKRERNTKATGALSEGEQA</sequence>
<feature type="transmembrane region" description="Helical" evidence="1">
    <location>
        <begin position="108"/>
        <end position="136"/>
    </location>
</feature>
<gene>
    <name evidence="2" type="ORF">FO013_14890</name>
</gene>
<dbReference type="RefSeq" id="WP_143923338.1">
    <property type="nucleotide sequence ID" value="NZ_VLTK01000008.1"/>
</dbReference>
<reference evidence="2 3" key="1">
    <citation type="submission" date="2019-07" db="EMBL/GenBank/DDBJ databases">
        <title>Draft genome sequence of Brevibacterium aurantiacum XU54 isolated from Xinjiang China.</title>
        <authorList>
            <person name="Xu X."/>
        </authorList>
    </citation>
    <scope>NUCLEOTIDE SEQUENCE [LARGE SCALE GENOMIC DNA]</scope>
    <source>
        <strain evidence="2 3">XU54</strain>
    </source>
</reference>
<proteinExistence type="predicted"/>
<dbReference type="OrthoDB" id="9909401at2"/>
<keyword evidence="1" id="KW-0472">Membrane</keyword>
<keyword evidence="1" id="KW-1133">Transmembrane helix</keyword>
<evidence type="ECO:0008006" key="4">
    <source>
        <dbReference type="Google" id="ProtNLM"/>
    </source>
</evidence>
<evidence type="ECO:0000313" key="3">
    <source>
        <dbReference type="Proteomes" id="UP000316406"/>
    </source>
</evidence>